<dbReference type="AlphaFoldDB" id="A0A9X7ALT4"/>
<accession>A0A9X7ALT4</accession>
<comment type="caution">
    <text evidence="1">The sequence shown here is derived from an EMBL/GenBank/DDBJ whole genome shotgun (WGS) entry which is preliminary data.</text>
</comment>
<name>A0A9X7ALT4_BACTU</name>
<dbReference type="EMBL" id="NVCO01000053">
    <property type="protein sequence ID" value="PFT43307.1"/>
    <property type="molecule type" value="Genomic_DNA"/>
</dbReference>
<evidence type="ECO:0000313" key="2">
    <source>
        <dbReference type="Proteomes" id="UP000226106"/>
    </source>
</evidence>
<protein>
    <submittedName>
        <fullName evidence="1">Uncharacterized protein</fullName>
    </submittedName>
</protein>
<dbReference type="Proteomes" id="UP000226106">
    <property type="component" value="Unassembled WGS sequence"/>
</dbReference>
<reference evidence="1 2" key="1">
    <citation type="submission" date="2017-09" db="EMBL/GenBank/DDBJ databases">
        <title>Large-scale bioinformatics analysis of Bacillus genomes uncovers conserved roles of natural products in bacterial physiology.</title>
        <authorList>
            <consortium name="Agbiome Team Llc"/>
            <person name="Bleich R.M."/>
            <person name="Grubbs K.J."/>
            <person name="Santa Maria K.C."/>
            <person name="Allen S.E."/>
            <person name="Farag S."/>
            <person name="Shank E.A."/>
            <person name="Bowers A."/>
        </authorList>
    </citation>
    <scope>NUCLEOTIDE SEQUENCE [LARGE SCALE GENOMIC DNA]</scope>
    <source>
        <strain evidence="1 2">AFS065400</strain>
    </source>
</reference>
<proteinExistence type="predicted"/>
<gene>
    <name evidence="1" type="ORF">COK72_17195</name>
</gene>
<sequence>MVKVFVMISFAFRGTVRKMRIYNTKPIFLTIPPLSTTLRKFYMKESFVLLIKNGRLWLDELLTAIYVMPFFRCNQR</sequence>
<organism evidence="1 2">
    <name type="scientific">Bacillus thuringiensis</name>
    <dbReference type="NCBI Taxonomy" id="1428"/>
    <lineage>
        <taxon>Bacteria</taxon>
        <taxon>Bacillati</taxon>
        <taxon>Bacillota</taxon>
        <taxon>Bacilli</taxon>
        <taxon>Bacillales</taxon>
        <taxon>Bacillaceae</taxon>
        <taxon>Bacillus</taxon>
        <taxon>Bacillus cereus group</taxon>
    </lineage>
</organism>
<evidence type="ECO:0000313" key="1">
    <source>
        <dbReference type="EMBL" id="PFT43307.1"/>
    </source>
</evidence>